<evidence type="ECO:0000259" key="2">
    <source>
        <dbReference type="PROSITE" id="PS51723"/>
    </source>
</evidence>
<dbReference type="EMBL" id="JAGKHQ010000020">
    <property type="protein sequence ID" value="KAG7478885.1"/>
    <property type="molecule type" value="Genomic_DNA"/>
</dbReference>
<evidence type="ECO:0000313" key="4">
    <source>
        <dbReference type="Proteomes" id="UP000693946"/>
    </source>
</evidence>
<comment type="caution">
    <text evidence="3">The sequence shown here is derived from an EMBL/GenBank/DDBJ whole genome shotgun (WGS) entry which is preliminary data.</text>
</comment>
<dbReference type="Proteomes" id="UP000693946">
    <property type="component" value="Linkage Group LG8"/>
</dbReference>
<organism evidence="3 4">
    <name type="scientific">Solea senegalensis</name>
    <name type="common">Senegalese sole</name>
    <dbReference type="NCBI Taxonomy" id="28829"/>
    <lineage>
        <taxon>Eukaryota</taxon>
        <taxon>Metazoa</taxon>
        <taxon>Chordata</taxon>
        <taxon>Craniata</taxon>
        <taxon>Vertebrata</taxon>
        <taxon>Euteleostomi</taxon>
        <taxon>Actinopterygii</taxon>
        <taxon>Neopterygii</taxon>
        <taxon>Teleostei</taxon>
        <taxon>Neoteleostei</taxon>
        <taxon>Acanthomorphata</taxon>
        <taxon>Carangaria</taxon>
        <taxon>Pleuronectiformes</taxon>
        <taxon>Pleuronectoidei</taxon>
        <taxon>Soleidae</taxon>
        <taxon>Solea</taxon>
    </lineage>
</organism>
<reference evidence="3 4" key="1">
    <citation type="journal article" date="2021" name="Sci. Rep.">
        <title>Chromosome anchoring in Senegalese sole (Solea senegalensis) reveals sex-associated markers and genome rearrangements in flatfish.</title>
        <authorList>
            <person name="Guerrero-Cozar I."/>
            <person name="Gomez-Garrido J."/>
            <person name="Berbel C."/>
            <person name="Martinez-Blanch J.F."/>
            <person name="Alioto T."/>
            <person name="Claros M.G."/>
            <person name="Gagnaire P.A."/>
            <person name="Manchado M."/>
        </authorList>
    </citation>
    <scope>NUCLEOTIDE SEQUENCE [LARGE SCALE GENOMIC DNA]</scope>
    <source>
        <strain evidence="3">Sse05_10M</strain>
    </source>
</reference>
<dbReference type="SMART" id="SM01276">
    <property type="entry name" value="M60-like"/>
    <property type="match status" value="1"/>
</dbReference>
<evidence type="ECO:0000313" key="3">
    <source>
        <dbReference type="EMBL" id="KAG7478885.1"/>
    </source>
</evidence>
<name>A0AAV6PWC2_SOLSE</name>
<dbReference type="PANTHER" id="PTHR15730">
    <property type="entry name" value="EXPERIMENTAL AUTOIMMUNE PROSTATITIS ANTIGEN 2-RELATED"/>
    <property type="match status" value="1"/>
</dbReference>
<dbReference type="Pfam" id="PF17291">
    <property type="entry name" value="M60-like_N"/>
    <property type="match status" value="1"/>
</dbReference>
<dbReference type="GO" id="GO:0090314">
    <property type="term" value="P:positive regulation of protein targeting to membrane"/>
    <property type="evidence" value="ECO:0007669"/>
    <property type="project" value="TreeGrafter"/>
</dbReference>
<dbReference type="GO" id="GO:0044325">
    <property type="term" value="F:transmembrane transporter binding"/>
    <property type="evidence" value="ECO:0007669"/>
    <property type="project" value="TreeGrafter"/>
</dbReference>
<sequence length="967" mass="108350">MLLFMLLLFHLNGFEVHSISSRAGRKGSEGLVYSPQKDGFTFRAPVIVTMSLQFVHNHHEGAYMQLMKGLKELDFRDFGVPSDLLLIGDHAFPLAMNSRGQVLMAASLHGKGRIVVLGHEGYLRAFPAIVENALTWLRGDQSNNQSVGIQKKAMALVKNLNKSHFQVKEVGAFSECPEVGVYVTDAYTVGADHKDLVAFLKAGGGVLIAGQAWSWTKSHPKKNTLLEFEGNKVSGVAGIYFSNHQGEKEVLPVYPHIPSSWMSVVIGKDFEDDLEFLLNGVSEFDFQGGALFSDILVHGPLAFPIGITEKGQTFLAGAYYGQGRVIVISHEGFIGGEKHGPFWNNVLHWLDEGRQGTIGVAHHPALKGLNKSGLKCEQTKFKKDLSVFVCTAYSDNQAEDIVDFVAEGGGLLIGGHAWYWAQTHGGKSPLKEFPGNKILNKMGLSLLGETIGGGLYKTPKPSQFIKDNYHFRHLLHCFAGHVAQGDELTQEQEKHLQKLGKDCATFLSMNAHECSQYAQVLSTLTDVVMRSGMPQVNEKCPVKSPKDHVLLSVGSQLFKVCPNPDALLPYLIKDNPLMAVVYNHKIKVTVHTEGWVEWISTGLYLSPGMKTYLSIPEEMVNNGWKIQIGCQTDTLKHDKLKRAPCVHERFPLDKDMMQVWNLWGGLIYLVTPKKTQVNGAEIVVQMAVPAPYYKYGVTTAAEWDLLRTAPSPWAELEFDNIILTVPSDVVRDLERPDELAAHWNTIMKAIADLAAKPHKFKHKERIVTDVQISHGWMHAGYPIMMHKPTAAELVSIDFAMKRGLWGPIHELGHNQQRSCWEFPSHTTECTCNLWSVYVHEEVFGIKREKAHAAMRLEGREKRIQEYVKGGKDLSKWSVFLALETYMQLQEKFGWDAFKKVFTAYHEMSDFPKGNKPKMNLYAETFSKTVGRNLAPFFKSWGWPIETATEEKLSNLPPWSDHPMVQYD</sequence>
<feature type="signal peptide" evidence="1">
    <location>
        <begin position="1"/>
        <end position="18"/>
    </location>
</feature>
<accession>A0AAV6PWC2</accession>
<dbReference type="Pfam" id="PF13402">
    <property type="entry name" value="Peptidase_M60"/>
    <property type="match status" value="1"/>
</dbReference>
<gene>
    <name evidence="3" type="ORF">JOB18_011672</name>
</gene>
<dbReference type="InterPro" id="IPR035423">
    <property type="entry name" value="M60-like_N"/>
</dbReference>
<dbReference type="AlphaFoldDB" id="A0AAV6PWC2"/>
<proteinExistence type="predicted"/>
<protein>
    <recommendedName>
        <fullName evidence="2">Peptidase M60 domain-containing protein</fullName>
    </recommendedName>
</protein>
<evidence type="ECO:0000256" key="1">
    <source>
        <dbReference type="SAM" id="SignalP"/>
    </source>
</evidence>
<dbReference type="PANTHER" id="PTHR15730:SF5">
    <property type="entry name" value="SI:CH211-210B2.2-RELATED"/>
    <property type="match status" value="1"/>
</dbReference>
<dbReference type="FunFam" id="3.40.390.80:FF:000001">
    <property type="entry name" value="TRPM8 channel-associated factor 1"/>
    <property type="match status" value="1"/>
</dbReference>
<feature type="chain" id="PRO_5043406202" description="Peptidase M60 domain-containing protein" evidence="1">
    <location>
        <begin position="19"/>
        <end position="967"/>
    </location>
</feature>
<keyword evidence="4" id="KW-1185">Reference proteome</keyword>
<dbReference type="PROSITE" id="PS51723">
    <property type="entry name" value="PEPTIDASE_M60"/>
    <property type="match status" value="1"/>
</dbReference>
<dbReference type="InterPro" id="IPR031161">
    <property type="entry name" value="Peptidase_M60_dom"/>
</dbReference>
<dbReference type="InterPro" id="IPR051244">
    <property type="entry name" value="TCAF"/>
</dbReference>
<feature type="domain" description="Peptidase M60" evidence="2">
    <location>
        <begin position="596"/>
        <end position="893"/>
    </location>
</feature>
<keyword evidence="1" id="KW-0732">Signal</keyword>
<dbReference type="GO" id="GO:0005886">
    <property type="term" value="C:plasma membrane"/>
    <property type="evidence" value="ECO:0007669"/>
    <property type="project" value="TreeGrafter"/>
</dbReference>